<name>A0AAV0RYX3_9ROSI</name>
<dbReference type="EMBL" id="CAMGYJ010000011">
    <property type="protein sequence ID" value="CAI0598792.1"/>
    <property type="molecule type" value="Genomic_DNA"/>
</dbReference>
<accession>A0AAV0RYX3</accession>
<protein>
    <submittedName>
        <fullName evidence="1">Uncharacterized protein</fullName>
    </submittedName>
</protein>
<keyword evidence="2" id="KW-1185">Reference proteome</keyword>
<evidence type="ECO:0000313" key="1">
    <source>
        <dbReference type="EMBL" id="CAI0598792.1"/>
    </source>
</evidence>
<gene>
    <name evidence="1" type="ORF">LITE_LOCUS50234</name>
</gene>
<comment type="caution">
    <text evidence="1">The sequence shown here is derived from an EMBL/GenBank/DDBJ whole genome shotgun (WGS) entry which is preliminary data.</text>
</comment>
<sequence length="20" mass="2208">MCIVGVFRATFSAQRFSGVM</sequence>
<proteinExistence type="predicted"/>
<dbReference type="AlphaFoldDB" id="A0AAV0RYX3"/>
<dbReference type="Proteomes" id="UP001154282">
    <property type="component" value="Unassembled WGS sequence"/>
</dbReference>
<organism evidence="1 2">
    <name type="scientific">Linum tenue</name>
    <dbReference type="NCBI Taxonomy" id="586396"/>
    <lineage>
        <taxon>Eukaryota</taxon>
        <taxon>Viridiplantae</taxon>
        <taxon>Streptophyta</taxon>
        <taxon>Embryophyta</taxon>
        <taxon>Tracheophyta</taxon>
        <taxon>Spermatophyta</taxon>
        <taxon>Magnoliopsida</taxon>
        <taxon>eudicotyledons</taxon>
        <taxon>Gunneridae</taxon>
        <taxon>Pentapetalae</taxon>
        <taxon>rosids</taxon>
        <taxon>fabids</taxon>
        <taxon>Malpighiales</taxon>
        <taxon>Linaceae</taxon>
        <taxon>Linum</taxon>
    </lineage>
</organism>
<evidence type="ECO:0000313" key="2">
    <source>
        <dbReference type="Proteomes" id="UP001154282"/>
    </source>
</evidence>
<reference evidence="1" key="1">
    <citation type="submission" date="2022-08" db="EMBL/GenBank/DDBJ databases">
        <authorList>
            <person name="Gutierrez-Valencia J."/>
        </authorList>
    </citation>
    <scope>NUCLEOTIDE SEQUENCE</scope>
</reference>